<dbReference type="PANTHER" id="PTHR41252">
    <property type="entry name" value="BLR2505 PROTEIN"/>
    <property type="match status" value="1"/>
</dbReference>
<keyword evidence="5" id="KW-1185">Reference proteome</keyword>
<dbReference type="SUPFAM" id="SSF54427">
    <property type="entry name" value="NTF2-like"/>
    <property type="match status" value="1"/>
</dbReference>
<evidence type="ECO:0000313" key="5">
    <source>
        <dbReference type="Proteomes" id="UP001390963"/>
    </source>
</evidence>
<proteinExistence type="predicted"/>
<comment type="caution">
    <text evidence="2">The sequence shown here is derived from an EMBL/GenBank/DDBJ whole genome shotgun (WGS) entry which is preliminary data.</text>
</comment>
<dbReference type="InterPro" id="IPR032710">
    <property type="entry name" value="NTF2-like_dom_sf"/>
</dbReference>
<feature type="domain" description="SnoaL-like" evidence="1">
    <location>
        <begin position="161"/>
        <end position="268"/>
    </location>
</feature>
<dbReference type="PANTHER" id="PTHR41252:SF1">
    <property type="entry name" value="BLR2505 PROTEIN"/>
    <property type="match status" value="1"/>
</dbReference>
<accession>A0AB35YSL4</accession>
<dbReference type="RefSeq" id="WP_279449064.1">
    <property type="nucleotide sequence ID" value="NZ_JAZBJM010000003.1"/>
</dbReference>
<organism evidence="2 4">
    <name type="scientific">Aequorivita flava</name>
    <dbReference type="NCBI Taxonomy" id="3114371"/>
    <lineage>
        <taxon>Bacteria</taxon>
        <taxon>Pseudomonadati</taxon>
        <taxon>Bacteroidota</taxon>
        <taxon>Flavobacteriia</taxon>
        <taxon>Flavobacteriales</taxon>
        <taxon>Flavobacteriaceae</taxon>
        <taxon>Aequorivita</taxon>
    </lineage>
</organism>
<reference evidence="2 5" key="1">
    <citation type="submission" date="2024-01" db="EMBL/GenBank/DDBJ databases">
        <title>Aequorivita flavus sp. nov., isolated from deep-sea sediment.</title>
        <authorList>
            <person name="Chen X."/>
        </authorList>
    </citation>
    <scope>NUCLEOTIDE SEQUENCE</scope>
    <source>
        <strain evidence="2">MCCC 1A16923</strain>
        <strain evidence="3 5">MCCC 1A16935</strain>
    </source>
</reference>
<dbReference type="Proteomes" id="UP001390963">
    <property type="component" value="Unassembled WGS sequence"/>
</dbReference>
<dbReference type="InterPro" id="IPR037401">
    <property type="entry name" value="SnoaL-like"/>
</dbReference>
<dbReference type="Pfam" id="PF12680">
    <property type="entry name" value="SnoaL_2"/>
    <property type="match status" value="1"/>
</dbReference>
<evidence type="ECO:0000313" key="3">
    <source>
        <dbReference type="EMBL" id="MEM0572846.1"/>
    </source>
</evidence>
<dbReference type="EMBL" id="JAZBJM010000003">
    <property type="protein sequence ID" value="MEM0518222.1"/>
    <property type="molecule type" value="Genomic_DNA"/>
</dbReference>
<protein>
    <submittedName>
        <fullName evidence="2">Nuclear transport factor 2 family protein</fullName>
    </submittedName>
</protein>
<dbReference type="InterPro" id="IPR014710">
    <property type="entry name" value="RmlC-like_jellyroll"/>
</dbReference>
<dbReference type="Proteomes" id="UP001388259">
    <property type="component" value="Unassembled WGS sequence"/>
</dbReference>
<dbReference type="InterPro" id="IPR011051">
    <property type="entry name" value="RmlC_Cupin_sf"/>
</dbReference>
<dbReference type="Gene3D" id="3.10.450.50">
    <property type="match status" value="1"/>
</dbReference>
<dbReference type="EMBL" id="JBANCF010000003">
    <property type="protein sequence ID" value="MEM0572846.1"/>
    <property type="molecule type" value="Genomic_DNA"/>
</dbReference>
<evidence type="ECO:0000313" key="4">
    <source>
        <dbReference type="Proteomes" id="UP001388259"/>
    </source>
</evidence>
<name>A0AB35YSL4_9FLAO</name>
<dbReference type="SUPFAM" id="SSF51182">
    <property type="entry name" value="RmlC-like cupins"/>
    <property type="match status" value="1"/>
</dbReference>
<dbReference type="AlphaFoldDB" id="A0AB35YSL4"/>
<dbReference type="Gene3D" id="2.60.120.10">
    <property type="entry name" value="Jelly Rolls"/>
    <property type="match status" value="1"/>
</dbReference>
<sequence>MKTLKNFTLLITAIFITTASFGQKKLDANTFAYNTGNPADWPAELDAVIAAPKNHKILLENDKVRVLEVTLLPGEKEPLHHHQWPSTLYIISAGDFIDYDSEGNMILDSRKFPEQPTYPLTIFKNPEAPHQAENLSKTETIKLIRVEMKNGNTAQNIAAVDGLYKAFAAGDIPTVLAGMDPKIVWNEAESNSLADGNPYIGPEAVLNGVFKRLGEEHEYFKLADIQLHGMDNNQVLATLRYEAKVKKTGKTYNAQVAHLWTLKNGKVVTFQQFLDTEKVAEAMEK</sequence>
<gene>
    <name evidence="3" type="ORF">VZD24_04910</name>
    <name evidence="2" type="ORF">VZD85_07660</name>
</gene>
<evidence type="ECO:0000259" key="1">
    <source>
        <dbReference type="Pfam" id="PF12680"/>
    </source>
</evidence>
<evidence type="ECO:0000313" key="2">
    <source>
        <dbReference type="EMBL" id="MEM0518222.1"/>
    </source>
</evidence>